<evidence type="ECO:0000256" key="1">
    <source>
        <dbReference type="SAM" id="MobiDB-lite"/>
    </source>
</evidence>
<protein>
    <submittedName>
        <fullName evidence="2">Uncharacterized protein</fullName>
    </submittedName>
</protein>
<reference evidence="2" key="1">
    <citation type="submission" date="2014-02" db="EMBL/GenBank/DDBJ databases">
        <title>The Genome Sequence of Trichophyton rubrum (morphotype fischeri) CBS 288.86.</title>
        <authorList>
            <consortium name="The Broad Institute Genomics Platform"/>
            <person name="Cuomo C.A."/>
            <person name="White T.C."/>
            <person name="Graser Y."/>
            <person name="Martinez-Rossi N."/>
            <person name="Heitman J."/>
            <person name="Young S.K."/>
            <person name="Zeng Q."/>
            <person name="Gargeya S."/>
            <person name="Abouelleil A."/>
            <person name="Alvarado L."/>
            <person name="Chapman S.B."/>
            <person name="Gainer-Dewar J."/>
            <person name="Goldberg J."/>
            <person name="Griggs A."/>
            <person name="Gujja S."/>
            <person name="Hansen M."/>
            <person name="Howarth C."/>
            <person name="Imamovic A."/>
            <person name="Larimer J."/>
            <person name="Martinez D."/>
            <person name="Murphy C."/>
            <person name="Pearson M.D."/>
            <person name="Persinoti G."/>
            <person name="Poon T."/>
            <person name="Priest M."/>
            <person name="Roberts A.D."/>
            <person name="Saif S."/>
            <person name="Shea T.D."/>
            <person name="Sykes S.N."/>
            <person name="Wortman J."/>
            <person name="Nusbaum C."/>
            <person name="Birren B."/>
        </authorList>
    </citation>
    <scope>NUCLEOTIDE SEQUENCE [LARGE SCALE GENOMIC DNA]</scope>
    <source>
        <strain evidence="2">CBS 288.86</strain>
    </source>
</reference>
<dbReference type="Proteomes" id="UP000023758">
    <property type="component" value="Unassembled WGS sequence"/>
</dbReference>
<dbReference type="EMBL" id="KK207850">
    <property type="protein sequence ID" value="EZF52399.1"/>
    <property type="molecule type" value="Genomic_DNA"/>
</dbReference>
<organism evidence="2">
    <name type="scientific">Trichophyton rubrum CBS 288.86</name>
    <dbReference type="NCBI Taxonomy" id="1215330"/>
    <lineage>
        <taxon>Eukaryota</taxon>
        <taxon>Fungi</taxon>
        <taxon>Dikarya</taxon>
        <taxon>Ascomycota</taxon>
        <taxon>Pezizomycotina</taxon>
        <taxon>Eurotiomycetes</taxon>
        <taxon>Eurotiomycetidae</taxon>
        <taxon>Onygenales</taxon>
        <taxon>Arthrodermataceae</taxon>
        <taxon>Trichophyton</taxon>
    </lineage>
</organism>
<name>A0A022W275_TRIRU</name>
<sequence>MFVSYWQHSPHCSSFRFRSYLQSIFVVPALEYGKLEVKLRGIRTRRRTSAQTPTPGFGRLSLGSTSRVILSLGPKTWRRALRVSPAQVHAWIIPEPAGKKGKDDQGRQRQSCWFPR</sequence>
<evidence type="ECO:0000313" key="2">
    <source>
        <dbReference type="EMBL" id="EZF52399.1"/>
    </source>
</evidence>
<gene>
    <name evidence="2" type="ORF">H103_04467</name>
</gene>
<dbReference type="HOGENOM" id="CLU_2098590_0_0_1"/>
<proteinExistence type="predicted"/>
<accession>A0A022W275</accession>
<feature type="compositionally biased region" description="Basic and acidic residues" evidence="1">
    <location>
        <begin position="97"/>
        <end position="107"/>
    </location>
</feature>
<feature type="region of interest" description="Disordered" evidence="1">
    <location>
        <begin position="94"/>
        <end position="116"/>
    </location>
</feature>
<dbReference type="AlphaFoldDB" id="A0A022W275"/>